<keyword evidence="5 13" id="KW-0963">Cytoplasm</keyword>
<dbReference type="EMBL" id="CAKOGP040002080">
    <property type="protein sequence ID" value="CAJ1960959.1"/>
    <property type="molecule type" value="Genomic_DNA"/>
</dbReference>
<keyword evidence="7 13" id="KW-0819">tRNA processing</keyword>
<dbReference type="FunFam" id="3.90.870.10:FF:000009">
    <property type="entry name" value="Threonylcarbamoyl-AMP synthase, putative"/>
    <property type="match status" value="1"/>
</dbReference>
<dbReference type="GO" id="GO:0005524">
    <property type="term" value="F:ATP binding"/>
    <property type="evidence" value="ECO:0007669"/>
    <property type="project" value="UniProtKB-UniRule"/>
</dbReference>
<comment type="subcellular location">
    <subcellularLocation>
        <location evidence="1 13">Cytoplasm</location>
    </subcellularLocation>
</comment>
<keyword evidence="18" id="KW-1185">Reference proteome</keyword>
<dbReference type="PIRSF" id="PIRSF004930">
    <property type="entry name" value="Tln_factor_SUA5"/>
    <property type="match status" value="1"/>
</dbReference>
<evidence type="ECO:0000256" key="1">
    <source>
        <dbReference type="ARBA" id="ARBA00004496"/>
    </source>
</evidence>
<feature type="binding site" evidence="14">
    <location>
        <position position="127"/>
    </location>
    <ligand>
        <name>L-threonine</name>
        <dbReference type="ChEBI" id="CHEBI:57926"/>
    </ligand>
</feature>
<evidence type="ECO:0000256" key="9">
    <source>
        <dbReference type="ARBA" id="ARBA00022741"/>
    </source>
</evidence>
<feature type="binding site" evidence="14">
    <location>
        <position position="208"/>
    </location>
    <ligand>
        <name>ATP</name>
        <dbReference type="ChEBI" id="CHEBI:30616"/>
    </ligand>
</feature>
<dbReference type="GO" id="GO:0061710">
    <property type="term" value="F:L-threonylcarbamoyladenylate synthase"/>
    <property type="evidence" value="ECO:0007669"/>
    <property type="project" value="UniProtKB-EC"/>
</dbReference>
<dbReference type="Pfam" id="PF03481">
    <property type="entry name" value="Sua5_C"/>
    <property type="match status" value="1"/>
</dbReference>
<name>A0AAD2JLA5_9STRA</name>
<evidence type="ECO:0000256" key="11">
    <source>
        <dbReference type="ARBA" id="ARBA00029774"/>
    </source>
</evidence>
<evidence type="ECO:0000256" key="8">
    <source>
        <dbReference type="ARBA" id="ARBA00022695"/>
    </source>
</evidence>
<feature type="binding site" evidence="14">
    <location>
        <position position="251"/>
    </location>
    <ligand>
        <name>L-threonine</name>
        <dbReference type="ChEBI" id="CHEBI:57926"/>
    </ligand>
</feature>
<dbReference type="PROSITE" id="PS51163">
    <property type="entry name" value="YRDC"/>
    <property type="match status" value="1"/>
</dbReference>
<feature type="binding site" evidence="14">
    <location>
        <position position="95"/>
    </location>
    <ligand>
        <name>L-threonine</name>
        <dbReference type="ChEBI" id="CHEBI:57926"/>
    </ligand>
</feature>
<evidence type="ECO:0000313" key="18">
    <source>
        <dbReference type="Proteomes" id="UP001295423"/>
    </source>
</evidence>
<feature type="binding site" evidence="14">
    <location>
        <position position="118"/>
    </location>
    <ligand>
        <name>ATP</name>
        <dbReference type="ChEBI" id="CHEBI:30616"/>
    </ligand>
</feature>
<evidence type="ECO:0000256" key="4">
    <source>
        <dbReference type="ARBA" id="ARBA00015492"/>
    </source>
</evidence>
<evidence type="ECO:0000256" key="15">
    <source>
        <dbReference type="SAM" id="SignalP"/>
    </source>
</evidence>
<dbReference type="Pfam" id="PF01300">
    <property type="entry name" value="Sua5_yciO_yrdC"/>
    <property type="match status" value="1"/>
</dbReference>
<dbReference type="Proteomes" id="UP001295423">
    <property type="component" value="Unassembled WGS sequence"/>
</dbReference>
<comment type="caution">
    <text evidence="17">The sequence shown here is derived from an EMBL/GenBank/DDBJ whole genome shotgun (WGS) entry which is preliminary data.</text>
</comment>
<evidence type="ECO:0000313" key="17">
    <source>
        <dbReference type="EMBL" id="CAJ1960959.1"/>
    </source>
</evidence>
<evidence type="ECO:0000256" key="2">
    <source>
        <dbReference type="ARBA" id="ARBA00007663"/>
    </source>
</evidence>
<dbReference type="NCBIfam" id="TIGR00057">
    <property type="entry name" value="L-threonylcarbamoyladenylate synthase"/>
    <property type="match status" value="1"/>
</dbReference>
<evidence type="ECO:0000256" key="14">
    <source>
        <dbReference type="PIRSR" id="PIRSR004930-1"/>
    </source>
</evidence>
<keyword evidence="10 13" id="KW-0067">ATP-binding</keyword>
<evidence type="ECO:0000256" key="6">
    <source>
        <dbReference type="ARBA" id="ARBA00022679"/>
    </source>
</evidence>
<dbReference type="InterPro" id="IPR010923">
    <property type="entry name" value="T(6)A37_SUA5"/>
</dbReference>
<dbReference type="GO" id="GO:0006450">
    <property type="term" value="P:regulation of translational fidelity"/>
    <property type="evidence" value="ECO:0007669"/>
    <property type="project" value="TreeGrafter"/>
</dbReference>
<comment type="function">
    <text evidence="13">Required for the formation of a threonylcarbamoyl group on adenosine at position 37 (t(6)A37) in tRNAs that read codons beginning with adenine.</text>
</comment>
<evidence type="ECO:0000256" key="12">
    <source>
        <dbReference type="ARBA" id="ARBA00048366"/>
    </source>
</evidence>
<dbReference type="GO" id="GO:0000049">
    <property type="term" value="F:tRNA binding"/>
    <property type="evidence" value="ECO:0007669"/>
    <property type="project" value="TreeGrafter"/>
</dbReference>
<dbReference type="PANTHER" id="PTHR17490">
    <property type="entry name" value="SUA5"/>
    <property type="match status" value="1"/>
</dbReference>
<dbReference type="AlphaFoldDB" id="A0AAD2JLA5"/>
<feature type="binding site" evidence="14">
    <location>
        <position position="319"/>
    </location>
    <ligand>
        <name>ATP</name>
        <dbReference type="ChEBI" id="CHEBI:30616"/>
    </ligand>
</feature>
<comment type="catalytic activity">
    <reaction evidence="12 13">
        <text>L-threonine + hydrogencarbonate + ATP = L-threonylcarbamoyladenylate + diphosphate + H2O</text>
        <dbReference type="Rhea" id="RHEA:36407"/>
        <dbReference type="ChEBI" id="CHEBI:15377"/>
        <dbReference type="ChEBI" id="CHEBI:17544"/>
        <dbReference type="ChEBI" id="CHEBI:30616"/>
        <dbReference type="ChEBI" id="CHEBI:33019"/>
        <dbReference type="ChEBI" id="CHEBI:57926"/>
        <dbReference type="ChEBI" id="CHEBI:73682"/>
        <dbReference type="EC" id="2.7.7.87"/>
    </reaction>
</comment>
<dbReference type="GO" id="GO:0008033">
    <property type="term" value="P:tRNA processing"/>
    <property type="evidence" value="ECO:0007669"/>
    <property type="project" value="UniProtKB-KW"/>
</dbReference>
<dbReference type="InterPro" id="IPR017945">
    <property type="entry name" value="DHBP_synth_RibB-like_a/b_dom"/>
</dbReference>
<comment type="similarity">
    <text evidence="2 13">Belongs to the SUA5 family.</text>
</comment>
<dbReference type="Gene3D" id="3.40.50.11030">
    <property type="entry name" value="Threonylcarbamoyl-AMP synthase, C-terminal domain"/>
    <property type="match status" value="1"/>
</dbReference>
<evidence type="ECO:0000256" key="10">
    <source>
        <dbReference type="ARBA" id="ARBA00022840"/>
    </source>
</evidence>
<dbReference type="PANTHER" id="PTHR17490:SF16">
    <property type="entry name" value="THREONYLCARBAMOYL-AMP SYNTHASE"/>
    <property type="match status" value="1"/>
</dbReference>
<dbReference type="GO" id="GO:0005737">
    <property type="term" value="C:cytoplasm"/>
    <property type="evidence" value="ECO:0007669"/>
    <property type="project" value="UniProtKB-SubCell"/>
</dbReference>
<organism evidence="17 18">
    <name type="scientific">Cylindrotheca closterium</name>
    <dbReference type="NCBI Taxonomy" id="2856"/>
    <lineage>
        <taxon>Eukaryota</taxon>
        <taxon>Sar</taxon>
        <taxon>Stramenopiles</taxon>
        <taxon>Ochrophyta</taxon>
        <taxon>Bacillariophyta</taxon>
        <taxon>Bacillariophyceae</taxon>
        <taxon>Bacillariophycidae</taxon>
        <taxon>Bacillariales</taxon>
        <taxon>Bacillariaceae</taxon>
        <taxon>Cylindrotheca</taxon>
    </lineage>
</organism>
<dbReference type="Gene3D" id="3.90.870.10">
    <property type="entry name" value="DHBP synthase"/>
    <property type="match status" value="1"/>
</dbReference>
<gene>
    <name evidence="17" type="ORF">CYCCA115_LOCUS18969</name>
</gene>
<keyword evidence="8 13" id="KW-0548">Nucleotidyltransferase</keyword>
<feature type="binding site" evidence="14">
    <location>
        <position position="271"/>
    </location>
    <ligand>
        <name>ATP</name>
        <dbReference type="ChEBI" id="CHEBI:30616"/>
    </ligand>
</feature>
<protein>
    <recommendedName>
        <fullName evidence="4 13">Threonylcarbamoyl-AMP synthase</fullName>
        <shortName evidence="13">TC-AMP synthase</shortName>
        <ecNumber evidence="3 13">2.7.7.87</ecNumber>
    </recommendedName>
    <alternativeName>
        <fullName evidence="11 13">L-threonylcarbamoyladenylate synthase</fullName>
    </alternativeName>
</protein>
<feature type="binding site" evidence="14">
    <location>
        <position position="206"/>
    </location>
    <ligand>
        <name>L-threonine</name>
        <dbReference type="ChEBI" id="CHEBI:57926"/>
    </ligand>
</feature>
<evidence type="ECO:0000256" key="13">
    <source>
        <dbReference type="PIRNR" id="PIRNR004930"/>
    </source>
</evidence>
<feature type="binding site" evidence="14">
    <location>
        <position position="186"/>
    </location>
    <ligand>
        <name>L-threonine</name>
        <dbReference type="ChEBI" id="CHEBI:57926"/>
    </ligand>
</feature>
<reference evidence="17" key="1">
    <citation type="submission" date="2023-08" db="EMBL/GenBank/DDBJ databases">
        <authorList>
            <person name="Audoor S."/>
            <person name="Bilcke G."/>
        </authorList>
    </citation>
    <scope>NUCLEOTIDE SEQUENCE</scope>
</reference>
<evidence type="ECO:0000256" key="3">
    <source>
        <dbReference type="ARBA" id="ARBA00012584"/>
    </source>
</evidence>
<keyword evidence="9 13" id="KW-0547">Nucleotide-binding</keyword>
<dbReference type="InterPro" id="IPR006070">
    <property type="entry name" value="Sua5-like_dom"/>
</dbReference>
<dbReference type="SUPFAM" id="SSF55821">
    <property type="entry name" value="YrdC/RibB"/>
    <property type="match status" value="1"/>
</dbReference>
<keyword evidence="6 13" id="KW-0808">Transferase</keyword>
<sequence>MSAGNQNLLFRLMLYITLSHLRRIPSCTAFQTSFQPTRQSVSRLFASASEGTRFTTMTTANKSEKVKAKLVSVDSLEECGERLRQGGLVAFPTETVYGLGCNALDQDAIMKVFKAKERPLTDPLITHVTKHSDAYELWNAEESSIEGKALRQLCDKFWPGPFTLVAKAAPHVPQTLMANTGFVACRAPQHPISIALIDAAKVPIAAPSANKFGHVSPTRASHVWDDLHAEDVWIIDTTESDSEVCAVGVESSVVKMELSENSEKGTITLLRQGAVSASAIQGCLEEAGIADNFDVISRTKKAVDETVAEVAPGQNIRHYSPNIVSRIISQSCYTSNKDPTHEEVEVLSKTVLIDFGGKLSSWEKHAIAYRDLSKSENSAEATKSVFDILRWAEQVDDATQILFPEIPDGPSVDALTLALKDRLTRAASGVVISRIN</sequence>
<feature type="signal peptide" evidence="15">
    <location>
        <begin position="1"/>
        <end position="29"/>
    </location>
</feature>
<dbReference type="GO" id="GO:0003725">
    <property type="term" value="F:double-stranded RNA binding"/>
    <property type="evidence" value="ECO:0007669"/>
    <property type="project" value="UniProtKB-UniRule"/>
</dbReference>
<dbReference type="InterPro" id="IPR038385">
    <property type="entry name" value="Sua5/YwlC_C"/>
</dbReference>
<dbReference type="InterPro" id="IPR005145">
    <property type="entry name" value="Sua5_C"/>
</dbReference>
<dbReference type="InterPro" id="IPR050156">
    <property type="entry name" value="TC-AMP_synthase_SUA5"/>
</dbReference>
<evidence type="ECO:0000256" key="7">
    <source>
        <dbReference type="ARBA" id="ARBA00022694"/>
    </source>
</evidence>
<proteinExistence type="inferred from homology"/>
<evidence type="ECO:0000256" key="5">
    <source>
        <dbReference type="ARBA" id="ARBA00022490"/>
    </source>
</evidence>
<feature type="domain" description="YrdC-like" evidence="16">
    <location>
        <begin position="73"/>
        <end position="275"/>
    </location>
</feature>
<feature type="binding site" evidence="14">
    <location>
        <position position="216"/>
    </location>
    <ligand>
        <name>ATP</name>
        <dbReference type="ChEBI" id="CHEBI:30616"/>
    </ligand>
</feature>
<keyword evidence="15" id="KW-0732">Signal</keyword>
<dbReference type="EC" id="2.7.7.87" evidence="3 13"/>
<accession>A0AAD2JLA5</accession>
<evidence type="ECO:0000259" key="16">
    <source>
        <dbReference type="PROSITE" id="PS51163"/>
    </source>
</evidence>
<feature type="chain" id="PRO_5041899848" description="Threonylcarbamoyl-AMP synthase" evidence="15">
    <location>
        <begin position="30"/>
        <end position="436"/>
    </location>
</feature>